<keyword evidence="2" id="KW-1185">Reference proteome</keyword>
<comment type="caution">
    <text evidence="1">The sequence shown here is derived from an EMBL/GenBank/DDBJ whole genome shotgun (WGS) entry which is preliminary data.</text>
</comment>
<evidence type="ECO:0000313" key="2">
    <source>
        <dbReference type="Proteomes" id="UP000295124"/>
    </source>
</evidence>
<protein>
    <submittedName>
        <fullName evidence="1">Uncharacterized protein</fullName>
    </submittedName>
</protein>
<dbReference type="AlphaFoldDB" id="A0A4V2YQH1"/>
<dbReference type="EMBL" id="SMKX01000009">
    <property type="protein sequence ID" value="TDD62047.1"/>
    <property type="molecule type" value="Genomic_DNA"/>
</dbReference>
<accession>A0A4V2YQH1</accession>
<organism evidence="1 2">
    <name type="scientific">Kribbella antibiotica</name>
    <dbReference type="NCBI Taxonomy" id="190195"/>
    <lineage>
        <taxon>Bacteria</taxon>
        <taxon>Bacillati</taxon>
        <taxon>Actinomycetota</taxon>
        <taxon>Actinomycetes</taxon>
        <taxon>Propionibacteriales</taxon>
        <taxon>Kribbellaceae</taxon>
        <taxon>Kribbella</taxon>
    </lineage>
</organism>
<gene>
    <name evidence="1" type="ORF">E1263_05395</name>
</gene>
<name>A0A4V2YQH1_9ACTN</name>
<evidence type="ECO:0000313" key="1">
    <source>
        <dbReference type="EMBL" id="TDD62047.1"/>
    </source>
</evidence>
<dbReference type="Proteomes" id="UP000295124">
    <property type="component" value="Unassembled WGS sequence"/>
</dbReference>
<proteinExistence type="predicted"/>
<reference evidence="1 2" key="1">
    <citation type="submission" date="2019-03" db="EMBL/GenBank/DDBJ databases">
        <title>Draft genome sequences of novel Actinobacteria.</title>
        <authorList>
            <person name="Sahin N."/>
            <person name="Ay H."/>
            <person name="Saygin H."/>
        </authorList>
    </citation>
    <scope>NUCLEOTIDE SEQUENCE [LARGE SCALE GENOMIC DNA]</scope>
    <source>
        <strain evidence="1 2">JCM 13523</strain>
    </source>
</reference>
<dbReference type="RefSeq" id="WP_132165984.1">
    <property type="nucleotide sequence ID" value="NZ_SMKX01000009.1"/>
</dbReference>
<sequence length="115" mass="12309">MSEALPQEQPVEDYGAAEVLAEGMYSVGRFEAIAVTGMEHGFTLAGEDTEHGKGVDFSLSPREALLLGDLIYQNRENLIRGLQNEAVITARDGGNAVYVKGDGPSPIPTNNSMLQ</sequence>